<comment type="caution">
    <text evidence="1">The sequence shown here is derived from an EMBL/GenBank/DDBJ whole genome shotgun (WGS) entry which is preliminary data.</text>
</comment>
<evidence type="ECO:0000313" key="1">
    <source>
        <dbReference type="EMBL" id="KKM27781.1"/>
    </source>
</evidence>
<accession>A0A0F9IJJ9</accession>
<dbReference type="EMBL" id="LAZR01012258">
    <property type="protein sequence ID" value="KKM27781.1"/>
    <property type="molecule type" value="Genomic_DNA"/>
</dbReference>
<sequence>MATLEEMVRGRLDLTGRSEFQFRTRFNSSVGYYLTTQTSEEMESHSLEDKRDHIVADLIGLWRYARKDKTRRLVRSMLKDTCLEDVEHFDTRYSRSKKQYESTYTLNRRDGHSDDFKADWIAYQLVGLYGYKTIFDKS</sequence>
<proteinExistence type="predicted"/>
<reference evidence="1" key="1">
    <citation type="journal article" date="2015" name="Nature">
        <title>Complex archaea that bridge the gap between prokaryotes and eukaryotes.</title>
        <authorList>
            <person name="Spang A."/>
            <person name="Saw J.H."/>
            <person name="Jorgensen S.L."/>
            <person name="Zaremba-Niedzwiedzka K."/>
            <person name="Martijn J."/>
            <person name="Lind A.E."/>
            <person name="van Eijk R."/>
            <person name="Schleper C."/>
            <person name="Guy L."/>
            <person name="Ettema T.J."/>
        </authorList>
    </citation>
    <scope>NUCLEOTIDE SEQUENCE</scope>
</reference>
<gene>
    <name evidence="1" type="ORF">LCGC14_1571290</name>
</gene>
<dbReference type="AlphaFoldDB" id="A0A0F9IJJ9"/>
<name>A0A0F9IJJ9_9ZZZZ</name>
<protein>
    <submittedName>
        <fullName evidence="1">Uncharacterized protein</fullName>
    </submittedName>
</protein>
<organism evidence="1">
    <name type="scientific">marine sediment metagenome</name>
    <dbReference type="NCBI Taxonomy" id="412755"/>
    <lineage>
        <taxon>unclassified sequences</taxon>
        <taxon>metagenomes</taxon>
        <taxon>ecological metagenomes</taxon>
    </lineage>
</organism>